<dbReference type="RefSeq" id="WP_245423476.1">
    <property type="nucleotide sequence ID" value="NZ_OBQD01000005.1"/>
</dbReference>
<dbReference type="EMBL" id="OBQD01000005">
    <property type="protein sequence ID" value="SOC38703.1"/>
    <property type="molecule type" value="Genomic_DNA"/>
</dbReference>
<reference evidence="1 2" key="1">
    <citation type="submission" date="2017-08" db="EMBL/GenBank/DDBJ databases">
        <authorList>
            <person name="de Groot N.N."/>
        </authorList>
    </citation>
    <scope>NUCLEOTIDE SEQUENCE [LARGE SCALE GENOMIC DNA]</scope>
    <source>
        <strain evidence="1 2">JC85</strain>
    </source>
</reference>
<keyword evidence="2" id="KW-1185">Reference proteome</keyword>
<gene>
    <name evidence="1" type="ORF">SAMN05892877_105219</name>
</gene>
<dbReference type="Proteomes" id="UP000219167">
    <property type="component" value="Unassembled WGS sequence"/>
</dbReference>
<organism evidence="1 2">
    <name type="scientific">Rhizobium subbaraonis</name>
    <dbReference type="NCBI Taxonomy" id="908946"/>
    <lineage>
        <taxon>Bacteria</taxon>
        <taxon>Pseudomonadati</taxon>
        <taxon>Pseudomonadota</taxon>
        <taxon>Alphaproteobacteria</taxon>
        <taxon>Hyphomicrobiales</taxon>
        <taxon>Rhizobiaceae</taxon>
        <taxon>Rhizobium/Agrobacterium group</taxon>
        <taxon>Rhizobium</taxon>
    </lineage>
</organism>
<protein>
    <submittedName>
        <fullName evidence="1">Uncharacterized protein</fullName>
    </submittedName>
</protein>
<name>A0A285UAD1_9HYPH</name>
<dbReference type="PROSITE" id="PS51257">
    <property type="entry name" value="PROKAR_LIPOPROTEIN"/>
    <property type="match status" value="1"/>
</dbReference>
<sequence>MLCKLNGCVLRVPLASKWAGFVAIVAIVGLGGCTTSPGGRYPEPIPGSITYGGQPRTKLTKSPIGSWFHHRFTDQFGRTVQETYVIQPDRSLLLTRRVVLEDVFDF</sequence>
<dbReference type="AlphaFoldDB" id="A0A285UAD1"/>
<accession>A0A285UAD1</accession>
<evidence type="ECO:0000313" key="1">
    <source>
        <dbReference type="EMBL" id="SOC38703.1"/>
    </source>
</evidence>
<proteinExistence type="predicted"/>
<evidence type="ECO:0000313" key="2">
    <source>
        <dbReference type="Proteomes" id="UP000219167"/>
    </source>
</evidence>